<accession>A0A0G0EFZ4</accession>
<dbReference type="EMBL" id="LBPY01000010">
    <property type="protein sequence ID" value="KKP66262.1"/>
    <property type="molecule type" value="Genomic_DNA"/>
</dbReference>
<dbReference type="InterPro" id="IPR037135">
    <property type="entry name" value="DUF1653-like_dom_sf"/>
</dbReference>
<comment type="caution">
    <text evidence="2">The sequence shown here is derived from an EMBL/GenBank/DDBJ whole genome shotgun (WGS) entry which is preliminary data.</text>
</comment>
<reference evidence="2 3" key="1">
    <citation type="journal article" date="2015" name="Nature">
        <title>rRNA introns, odd ribosomes, and small enigmatic genomes across a large radiation of phyla.</title>
        <authorList>
            <person name="Brown C.T."/>
            <person name="Hug L.A."/>
            <person name="Thomas B.C."/>
            <person name="Sharon I."/>
            <person name="Castelle C.J."/>
            <person name="Singh A."/>
            <person name="Wilkins M.J."/>
            <person name="Williams K.H."/>
            <person name="Banfield J.F."/>
        </authorList>
    </citation>
    <scope>NUCLEOTIDE SEQUENCE [LARGE SCALE GENOMIC DNA]</scope>
</reference>
<proteinExistence type="predicted"/>
<sequence length="81" mass="9445">MMKKVEIGAIYKHYKGTKVKVLGEALHSETMEPMVVYMHLEDGASWVRPKKMFLESVLVKGKKIERFQKIKQEILIKPSKK</sequence>
<name>A0A0G0EFZ4_9BACT</name>
<protein>
    <recommendedName>
        <fullName evidence="1">DUF1653 domain-containing protein</fullName>
    </recommendedName>
</protein>
<dbReference type="AlphaFoldDB" id="A0A0G0EFZ4"/>
<evidence type="ECO:0000313" key="3">
    <source>
        <dbReference type="Proteomes" id="UP000034952"/>
    </source>
</evidence>
<dbReference type="Proteomes" id="UP000034952">
    <property type="component" value="Unassembled WGS sequence"/>
</dbReference>
<dbReference type="InterPro" id="IPR023387">
    <property type="entry name" value="DUF1653-like_dom"/>
</dbReference>
<gene>
    <name evidence="2" type="ORF">UR64_C0010G0027</name>
</gene>
<dbReference type="Pfam" id="PF07866">
    <property type="entry name" value="DUF1653"/>
    <property type="match status" value="1"/>
</dbReference>
<feature type="domain" description="DUF1653" evidence="1">
    <location>
        <begin position="10"/>
        <end position="69"/>
    </location>
</feature>
<evidence type="ECO:0000259" key="1">
    <source>
        <dbReference type="Pfam" id="PF07866"/>
    </source>
</evidence>
<dbReference type="Gene3D" id="2.30.30.320">
    <property type="entry name" value="DUF1653-like domain"/>
    <property type="match status" value="1"/>
</dbReference>
<organism evidence="2 3">
    <name type="scientific">Candidatus Nomurabacteria bacterium GW2011_GWE1_35_16</name>
    <dbReference type="NCBI Taxonomy" id="1618761"/>
    <lineage>
        <taxon>Bacteria</taxon>
        <taxon>Candidatus Nomuraibacteriota</taxon>
    </lineage>
</organism>
<evidence type="ECO:0000313" key="2">
    <source>
        <dbReference type="EMBL" id="KKP66262.1"/>
    </source>
</evidence>